<name>A0A0G0A4T2_9BACT</name>
<dbReference type="SUPFAM" id="SSF158446">
    <property type="entry name" value="IVS-encoded protein-like"/>
    <property type="match status" value="1"/>
</dbReference>
<dbReference type="Gene3D" id="1.20.1440.60">
    <property type="entry name" value="23S rRNA-intervening sequence"/>
    <property type="match status" value="1"/>
</dbReference>
<dbReference type="InterPro" id="IPR036583">
    <property type="entry name" value="23S_rRNA_IVS_sf"/>
</dbReference>
<reference evidence="1 2" key="1">
    <citation type="journal article" date="2015" name="Nature">
        <title>rRNA introns, odd ribosomes, and small enigmatic genomes across a large radiation of phyla.</title>
        <authorList>
            <person name="Brown C.T."/>
            <person name="Hug L.A."/>
            <person name="Thomas B.C."/>
            <person name="Sharon I."/>
            <person name="Castelle C.J."/>
            <person name="Singh A."/>
            <person name="Wilkins M.J."/>
            <person name="Williams K.H."/>
            <person name="Banfield J.F."/>
        </authorList>
    </citation>
    <scope>NUCLEOTIDE SEQUENCE [LARGE SCALE GENOMIC DNA]</scope>
</reference>
<dbReference type="NCBIfam" id="TIGR02436">
    <property type="entry name" value="four helix bundle protein"/>
    <property type="match status" value="1"/>
</dbReference>
<dbReference type="Pfam" id="PF05635">
    <property type="entry name" value="23S_rRNA_IVP"/>
    <property type="match status" value="1"/>
</dbReference>
<accession>A0A0G0A4T2</accession>
<gene>
    <name evidence="1" type="ORF">UR42_C0011G0005</name>
</gene>
<evidence type="ECO:0000313" key="1">
    <source>
        <dbReference type="EMBL" id="KKP51713.1"/>
    </source>
</evidence>
<protein>
    <recommendedName>
        <fullName evidence="3">Four helix bundle protein</fullName>
    </recommendedName>
</protein>
<evidence type="ECO:0000313" key="2">
    <source>
        <dbReference type="Proteomes" id="UP000034045"/>
    </source>
</evidence>
<dbReference type="PANTHER" id="PTHR38471:SF2">
    <property type="entry name" value="FOUR HELIX BUNDLE PROTEIN"/>
    <property type="match status" value="1"/>
</dbReference>
<evidence type="ECO:0008006" key="3">
    <source>
        <dbReference type="Google" id="ProtNLM"/>
    </source>
</evidence>
<dbReference type="InterPro" id="IPR012657">
    <property type="entry name" value="23S_rRNA-intervening_sequence"/>
</dbReference>
<organism evidence="1 2">
    <name type="scientific">Candidatus Roizmanbacteria bacterium GW2011_GWA2_33_33</name>
    <dbReference type="NCBI Taxonomy" id="1618476"/>
    <lineage>
        <taxon>Bacteria</taxon>
        <taxon>Candidatus Roizmaniibacteriota</taxon>
    </lineage>
</organism>
<comment type="caution">
    <text evidence="1">The sequence shown here is derived from an EMBL/GenBank/DDBJ whole genome shotgun (WGS) entry which is preliminary data.</text>
</comment>
<dbReference type="Proteomes" id="UP000034045">
    <property type="component" value="Unassembled WGS sequence"/>
</dbReference>
<sequence length="112" mass="12983">MFEIKDLRIYQKSLSLVKEVYILIKNNYKLSKDYSLCDQIKRASISVPANISEGFFRSKKSTKNYLEISSGSSNEVVTHLKVIFLVYEINTDKLQEEYIILGKQINAFSSKF</sequence>
<proteinExistence type="predicted"/>
<dbReference type="AlphaFoldDB" id="A0A0G0A4T2"/>
<dbReference type="EMBL" id="LBPD01000011">
    <property type="protein sequence ID" value="KKP51713.1"/>
    <property type="molecule type" value="Genomic_DNA"/>
</dbReference>
<dbReference type="PANTHER" id="PTHR38471">
    <property type="entry name" value="FOUR HELIX BUNDLE PROTEIN"/>
    <property type="match status" value="1"/>
</dbReference>